<evidence type="ECO:0000259" key="2">
    <source>
        <dbReference type="Pfam" id="PF17482"/>
    </source>
</evidence>
<feature type="non-terminal residue" evidence="3">
    <location>
        <position position="1"/>
    </location>
</feature>
<dbReference type="Proteomes" id="UP000179266">
    <property type="component" value="Unassembled WGS sequence"/>
</dbReference>
<name>A0A1F7S379_9BACT</name>
<accession>A0A1F7S379</accession>
<dbReference type="Pfam" id="PF17482">
    <property type="entry name" value="Phage_sheath_1C"/>
    <property type="match status" value="1"/>
</dbReference>
<sequence length="464" mass="50886">AAHHSDVDLGIIDVGDNVTASLGPMMDSSAQPTLTIYANSPGDWANFQYIDGQQYGVQVKVGHYGPYDGTTHFSIFVTWNGNLVEQWLYMTMDDTDPQYCESVINGHSNYIVVEDLGSPTAAPANQPHLNPIYFPLVSVLGVYDTTTIIDTDYIGTQTGSCGMYSFDSIDEINLLSVPGVIGTAVAVQKALLGYCQTRTAAADGVFAICDPPQNYGTQAIRDWRMNNLTSMYGALYWPWLKMQHPTTGQIIYVPPSGHVQGIHSAVAQDPGVYQAPAGTKYAVLRGVLGLQFDVGSITDNIKSPGTQDSAILDPVGVNIIRFFEGYGFVIWGASTMSPDTDFKYVNIARYFNFLEESIKEGLFDYIWLPNDPKVRRLVTQAVDSFLYNEWQTSQAIVGTKKAEAYFVVCDESNNSPVSIKLGQLYVDVGVNVSRPIKFLIVRIGVSDGSSSVEILKQDQVKSYL</sequence>
<protein>
    <recommendedName>
        <fullName evidence="2">Tail sheath protein C-terminal domain-containing protein</fullName>
    </recommendedName>
</protein>
<dbReference type="EMBL" id="MGDD01000069">
    <property type="protein sequence ID" value="OGL47557.1"/>
    <property type="molecule type" value="Genomic_DNA"/>
</dbReference>
<feature type="domain" description="Tail sheath protein C-terminal" evidence="2">
    <location>
        <begin position="338"/>
        <end position="444"/>
    </location>
</feature>
<organism evidence="3 4">
    <name type="scientific">Candidatus Schekmanbacteria bacterium RBG_13_48_7</name>
    <dbReference type="NCBI Taxonomy" id="1817878"/>
    <lineage>
        <taxon>Bacteria</taxon>
        <taxon>Candidatus Schekmaniibacteriota</taxon>
    </lineage>
</organism>
<dbReference type="Gene3D" id="3.40.50.11780">
    <property type="match status" value="1"/>
</dbReference>
<reference evidence="3 4" key="1">
    <citation type="journal article" date="2016" name="Nat. Commun.">
        <title>Thousands of microbial genomes shed light on interconnected biogeochemical processes in an aquifer system.</title>
        <authorList>
            <person name="Anantharaman K."/>
            <person name="Brown C.T."/>
            <person name="Hug L.A."/>
            <person name="Sharon I."/>
            <person name="Castelle C.J."/>
            <person name="Probst A.J."/>
            <person name="Thomas B.C."/>
            <person name="Singh A."/>
            <person name="Wilkins M.J."/>
            <person name="Karaoz U."/>
            <person name="Brodie E.L."/>
            <person name="Williams K.H."/>
            <person name="Hubbard S.S."/>
            <person name="Banfield J.F."/>
        </authorList>
    </citation>
    <scope>NUCLEOTIDE SEQUENCE [LARGE SCALE GENOMIC DNA]</scope>
</reference>
<comment type="caution">
    <text evidence="3">The sequence shown here is derived from an EMBL/GenBank/DDBJ whole genome shotgun (WGS) entry which is preliminary data.</text>
</comment>
<evidence type="ECO:0000313" key="3">
    <source>
        <dbReference type="EMBL" id="OGL47557.1"/>
    </source>
</evidence>
<dbReference type="PANTHER" id="PTHR35861">
    <property type="match status" value="1"/>
</dbReference>
<dbReference type="InterPro" id="IPR020287">
    <property type="entry name" value="Tail_sheath_C"/>
</dbReference>
<evidence type="ECO:0000313" key="4">
    <source>
        <dbReference type="Proteomes" id="UP000179266"/>
    </source>
</evidence>
<dbReference type="AlphaFoldDB" id="A0A1F7S379"/>
<proteinExistence type="inferred from homology"/>
<dbReference type="InterPro" id="IPR052042">
    <property type="entry name" value="Tail_sheath_structural"/>
</dbReference>
<comment type="similarity">
    <text evidence="1">Belongs to the myoviridae tail sheath protein family.</text>
</comment>
<gene>
    <name evidence="3" type="ORF">A2161_07215</name>
</gene>
<evidence type="ECO:0000256" key="1">
    <source>
        <dbReference type="ARBA" id="ARBA00008005"/>
    </source>
</evidence>
<dbReference type="PANTHER" id="PTHR35861:SF1">
    <property type="entry name" value="PHAGE TAIL SHEATH PROTEIN"/>
    <property type="match status" value="1"/>
</dbReference>